<reference evidence="3" key="2">
    <citation type="journal article" date="2023" name="Infect Dis Poverty">
        <title>Chromosome-scale genome of the human blood fluke Schistosoma mekongi and its implications for public health.</title>
        <authorList>
            <person name="Zhou M."/>
            <person name="Xu L."/>
            <person name="Xu D."/>
            <person name="Chen W."/>
            <person name="Khan J."/>
            <person name="Hu Y."/>
            <person name="Huang H."/>
            <person name="Wei H."/>
            <person name="Zhang Y."/>
            <person name="Chusongsang P."/>
            <person name="Tanasarnprasert K."/>
            <person name="Hu X."/>
            <person name="Limpanont Y."/>
            <person name="Lv Z."/>
        </authorList>
    </citation>
    <scope>NUCLEOTIDE SEQUENCE</scope>
    <source>
        <strain evidence="3">LV_2022a</strain>
    </source>
</reference>
<dbReference type="EMBL" id="JALJAT010000005">
    <property type="protein sequence ID" value="KAK4469287.1"/>
    <property type="molecule type" value="Genomic_DNA"/>
</dbReference>
<keyword evidence="1" id="KW-1133">Transmembrane helix</keyword>
<keyword evidence="4" id="KW-1185">Reference proteome</keyword>
<feature type="transmembrane region" description="Helical" evidence="1">
    <location>
        <begin position="58"/>
        <end position="76"/>
    </location>
</feature>
<protein>
    <recommendedName>
        <fullName evidence="2">Deltamethrin resistance protein prag01 domain-containing protein</fullName>
    </recommendedName>
</protein>
<name>A0AAE2D306_SCHME</name>
<keyword evidence="1" id="KW-0812">Transmembrane</keyword>
<evidence type="ECO:0000256" key="1">
    <source>
        <dbReference type="SAM" id="Phobius"/>
    </source>
</evidence>
<gene>
    <name evidence="3" type="ORF">MN116_006854</name>
</gene>
<evidence type="ECO:0000313" key="4">
    <source>
        <dbReference type="Proteomes" id="UP001292079"/>
    </source>
</evidence>
<evidence type="ECO:0000313" key="3">
    <source>
        <dbReference type="EMBL" id="KAK4469287.1"/>
    </source>
</evidence>
<reference evidence="3" key="1">
    <citation type="submission" date="2022-04" db="EMBL/GenBank/DDBJ databases">
        <authorList>
            <person name="Xu L."/>
            <person name="Lv Z."/>
        </authorList>
    </citation>
    <scope>NUCLEOTIDE SEQUENCE</scope>
    <source>
        <strain evidence="3">LV_2022a</strain>
    </source>
</reference>
<accession>A0AAE2D306</accession>
<keyword evidence="1" id="KW-0472">Membrane</keyword>
<feature type="domain" description="Deltamethrin resistance protein prag01" evidence="2">
    <location>
        <begin position="35"/>
        <end position="80"/>
    </location>
</feature>
<dbReference type="Pfam" id="PF16020">
    <property type="entry name" value="Deltameth_res"/>
    <property type="match status" value="1"/>
</dbReference>
<dbReference type="InterPro" id="IPR031973">
    <property type="entry name" value="Deltameth_res_prag01"/>
</dbReference>
<organism evidence="3 4">
    <name type="scientific">Schistosoma mekongi</name>
    <name type="common">Parasitic worm</name>
    <dbReference type="NCBI Taxonomy" id="38744"/>
    <lineage>
        <taxon>Eukaryota</taxon>
        <taxon>Metazoa</taxon>
        <taxon>Spiralia</taxon>
        <taxon>Lophotrochozoa</taxon>
        <taxon>Platyhelminthes</taxon>
        <taxon>Trematoda</taxon>
        <taxon>Digenea</taxon>
        <taxon>Strigeidida</taxon>
        <taxon>Schistosomatoidea</taxon>
        <taxon>Schistosomatidae</taxon>
        <taxon>Schistosoma</taxon>
    </lineage>
</organism>
<sequence>MNSRLVVSCRIFPSIGRINHVRNHVPIRFPSGTYDELQIPQGCWAETHKQRNALYNKYLIVSSVIVTAVAFAAFHVSNFNKYSLPAASNSEDGLRFLNPDPKALQYVLEN</sequence>
<evidence type="ECO:0000259" key="2">
    <source>
        <dbReference type="Pfam" id="PF16020"/>
    </source>
</evidence>
<dbReference type="Proteomes" id="UP001292079">
    <property type="component" value="Unassembled WGS sequence"/>
</dbReference>
<proteinExistence type="predicted"/>
<comment type="caution">
    <text evidence="3">The sequence shown here is derived from an EMBL/GenBank/DDBJ whole genome shotgun (WGS) entry which is preliminary data.</text>
</comment>
<dbReference type="AlphaFoldDB" id="A0AAE2D306"/>